<dbReference type="PATRIC" id="fig|1617426.3.peg.546"/>
<accession>A0A136LY47</accession>
<evidence type="ECO:0000313" key="2">
    <source>
        <dbReference type="Proteomes" id="UP000070457"/>
    </source>
</evidence>
<comment type="caution">
    <text evidence="1">The sequence shown here is derived from an EMBL/GenBank/DDBJ whole genome shotgun (WGS) entry which is preliminary data.</text>
</comment>
<sequence length="101" mass="11613">MAISGGTAHTIPSDLKQTLSKDKQALELWEDLTPLARNEWICWVISPKKQETRDEHLERVISELKDGMRRPCCWMGCIHRKDKKVSPSVKAILDKRKTAKT</sequence>
<dbReference type="Proteomes" id="UP000070457">
    <property type="component" value="Unassembled WGS sequence"/>
</dbReference>
<name>A0A136LY47_9BACT</name>
<proteinExistence type="predicted"/>
<gene>
    <name evidence="1" type="ORF">TR69_WS6001000552</name>
</gene>
<dbReference type="EMBL" id="JYNZ01000003">
    <property type="protein sequence ID" value="KXK26546.1"/>
    <property type="molecule type" value="Genomic_DNA"/>
</dbReference>
<evidence type="ECO:0008006" key="3">
    <source>
        <dbReference type="Google" id="ProtNLM"/>
    </source>
</evidence>
<protein>
    <recommendedName>
        <fullName evidence="3">Bacteriocin-protection, YdeI or OmpD-Associated</fullName>
    </recommendedName>
</protein>
<reference evidence="1 2" key="1">
    <citation type="submission" date="2015-02" db="EMBL/GenBank/DDBJ databases">
        <title>Improved understanding of the partial-nitritation anammox process through 23 genomes representing the majority of the microbial community.</title>
        <authorList>
            <person name="Speth D.R."/>
            <person name="In T Zandt M."/>
            <person name="Guerrero Cruz S."/>
            <person name="Jetten M.S."/>
            <person name="Dutilh B.E."/>
        </authorList>
    </citation>
    <scope>NUCLEOTIDE SEQUENCE [LARGE SCALE GENOMIC DNA]</scope>
    <source>
        <strain evidence="1">OLB20</strain>
    </source>
</reference>
<evidence type="ECO:0000313" key="1">
    <source>
        <dbReference type="EMBL" id="KXK26546.1"/>
    </source>
</evidence>
<dbReference type="AlphaFoldDB" id="A0A136LY47"/>
<dbReference type="STRING" id="1617426.TR69_WS6001000552"/>
<dbReference type="Pfam" id="PF13376">
    <property type="entry name" value="OmdA"/>
    <property type="match status" value="1"/>
</dbReference>
<organism evidence="1 2">
    <name type="scientific">candidate division WS6 bacterium OLB20</name>
    <dbReference type="NCBI Taxonomy" id="1617426"/>
    <lineage>
        <taxon>Bacteria</taxon>
        <taxon>Candidatus Dojkabacteria</taxon>
    </lineage>
</organism>